<dbReference type="Pfam" id="PF01243">
    <property type="entry name" value="PNPOx_N"/>
    <property type="match status" value="1"/>
</dbReference>
<reference evidence="3 4" key="2">
    <citation type="submission" date="2019-04" db="EMBL/GenBank/DDBJ databases">
        <authorList>
            <person name="Yang S."/>
            <person name="Wei W."/>
        </authorList>
    </citation>
    <scope>NUCLEOTIDE SEQUENCE [LARGE SCALE GENOMIC DNA]</scope>
    <source>
        <strain evidence="4">ZP60</strain>
    </source>
</reference>
<gene>
    <name evidence="3" type="ORF">E5139_08630</name>
</gene>
<dbReference type="GeneID" id="42178996"/>
<evidence type="ECO:0000259" key="2">
    <source>
        <dbReference type="Pfam" id="PF01243"/>
    </source>
</evidence>
<dbReference type="OMA" id="VARDQSY"/>
<organism evidence="3 4">
    <name type="scientific">Halomicrobium mukohataei</name>
    <dbReference type="NCBI Taxonomy" id="57705"/>
    <lineage>
        <taxon>Archaea</taxon>
        <taxon>Methanobacteriati</taxon>
        <taxon>Methanobacteriota</taxon>
        <taxon>Stenosarchaea group</taxon>
        <taxon>Halobacteria</taxon>
        <taxon>Halobacteriales</taxon>
        <taxon>Haloarculaceae</taxon>
        <taxon>Halomicrobium</taxon>
    </lineage>
</organism>
<evidence type="ECO:0000313" key="3">
    <source>
        <dbReference type="EMBL" id="QCD65691.1"/>
    </source>
</evidence>
<dbReference type="GO" id="GO:0016627">
    <property type="term" value="F:oxidoreductase activity, acting on the CH-CH group of donors"/>
    <property type="evidence" value="ECO:0007669"/>
    <property type="project" value="TreeGrafter"/>
</dbReference>
<dbReference type="RefSeq" id="WP_015762064.1">
    <property type="nucleotide sequence ID" value="NZ_CP039375.1"/>
</dbReference>
<dbReference type="GO" id="GO:0005829">
    <property type="term" value="C:cytosol"/>
    <property type="evidence" value="ECO:0007669"/>
    <property type="project" value="TreeGrafter"/>
</dbReference>
<evidence type="ECO:0000256" key="1">
    <source>
        <dbReference type="ARBA" id="ARBA00023002"/>
    </source>
</evidence>
<dbReference type="Proteomes" id="UP000297053">
    <property type="component" value="Chromosome"/>
</dbReference>
<evidence type="ECO:0000313" key="4">
    <source>
        <dbReference type="Proteomes" id="UP000297053"/>
    </source>
</evidence>
<dbReference type="InterPro" id="IPR011576">
    <property type="entry name" value="Pyridox_Oxase_N"/>
</dbReference>
<dbReference type="SUPFAM" id="SSF50475">
    <property type="entry name" value="FMN-binding split barrel"/>
    <property type="match status" value="1"/>
</dbReference>
<dbReference type="EMBL" id="CP039375">
    <property type="protein sequence ID" value="QCD65691.1"/>
    <property type="molecule type" value="Genomic_DNA"/>
</dbReference>
<reference evidence="3 4" key="1">
    <citation type="submission" date="2019-04" db="EMBL/GenBank/DDBJ databases">
        <title>Complete genome sequence of Arthrobacter sp. ZXY-2 associated with effective atrazine degradation and salt adaptation.</title>
        <authorList>
            <person name="Zhao X."/>
        </authorList>
    </citation>
    <scope>NUCLEOTIDE SEQUENCE [LARGE SCALE GENOMIC DNA]</scope>
    <source>
        <strain evidence="4">ZP60</strain>
    </source>
</reference>
<dbReference type="GO" id="GO:0070967">
    <property type="term" value="F:coenzyme F420 binding"/>
    <property type="evidence" value="ECO:0007669"/>
    <property type="project" value="TreeGrafter"/>
</dbReference>
<dbReference type="InterPro" id="IPR052019">
    <property type="entry name" value="F420H2_bilvrd_red/Heme_oxyg"/>
</dbReference>
<feature type="domain" description="Pyridoxamine 5'-phosphate oxidase N-terminal" evidence="2">
    <location>
        <begin position="11"/>
        <end position="131"/>
    </location>
</feature>
<sequence length="152" mass="17121">MEIVENTLESSIDEVLARPLFCFLGTTAPTGEPRVSPLWFLWEDEYVWILGDTVGKSYTGRIEARPESAVAVVDAEPTSGRVHHVGMRGRAELVALDADRVRRLLGNYLGDDPDQWDPRFVDLDPERWSFVRFSPETVVARDQSFAPSLADE</sequence>
<dbReference type="PANTHER" id="PTHR35176">
    <property type="entry name" value="HEME OXYGENASE HI_0854-RELATED"/>
    <property type="match status" value="1"/>
</dbReference>
<dbReference type="KEGG" id="halz:E5139_08630"/>
<dbReference type="InterPro" id="IPR012349">
    <property type="entry name" value="Split_barrel_FMN-bd"/>
</dbReference>
<protein>
    <submittedName>
        <fullName evidence="3">Pyridoxamine 5'-phosphate oxidase family protein</fullName>
    </submittedName>
</protein>
<proteinExistence type="predicted"/>
<dbReference type="PANTHER" id="PTHR35176:SF6">
    <property type="entry name" value="HEME OXYGENASE HI_0854-RELATED"/>
    <property type="match status" value="1"/>
</dbReference>
<keyword evidence="1" id="KW-0560">Oxidoreductase</keyword>
<dbReference type="AlphaFoldDB" id="A0A4D6KHW7"/>
<dbReference type="Gene3D" id="2.30.110.10">
    <property type="entry name" value="Electron Transport, Fmn-binding Protein, Chain A"/>
    <property type="match status" value="1"/>
</dbReference>
<accession>A0A4D6KHW7</accession>
<name>A0A4D6KHW7_9EURY</name>